<keyword evidence="3" id="KW-1185">Reference proteome</keyword>
<evidence type="ECO:0000313" key="3">
    <source>
        <dbReference type="Proteomes" id="UP000275078"/>
    </source>
</evidence>
<feature type="compositionally biased region" description="Basic and acidic residues" evidence="1">
    <location>
        <begin position="303"/>
        <end position="318"/>
    </location>
</feature>
<feature type="compositionally biased region" description="Polar residues" evidence="1">
    <location>
        <begin position="221"/>
        <end position="245"/>
    </location>
</feature>
<sequence>MSNPQVAHSPRLPGQIPVQSTRKYASTSEDDTSPGYTPRNGRGRGGRPRGGGQPAYQREAMENRRRGGGGAEYGATGGRGARTQEEPSRPSPRTRRPREQDAPRPGSGAKAHEDAFEDAPWIKAQKEAARKRAEQAKWVNSGSNGTRIYNLYAEPPMDWDDCEGAKKFRSIAKWILNTEDLPPVSAEALEGYKGLPIKGDFELEGTNFDFLILTDSKGNKIDNTPHPSNGTPRNTNLRPQKNASTPGILDIGSLSLNSKPREGVKYVQRGGATGAQGGSRRAPLRGDYGDADHAYPRGGGRGGPRELRDPALRPELRPTRTVSYRLNH</sequence>
<evidence type="ECO:0000256" key="1">
    <source>
        <dbReference type="SAM" id="MobiDB-lite"/>
    </source>
</evidence>
<accession>A0A3N4IQJ2</accession>
<proteinExistence type="predicted"/>
<feature type="region of interest" description="Disordered" evidence="1">
    <location>
        <begin position="269"/>
        <end position="328"/>
    </location>
</feature>
<feature type="compositionally biased region" description="Gly residues" evidence="1">
    <location>
        <begin position="68"/>
        <end position="80"/>
    </location>
</feature>
<gene>
    <name evidence="2" type="ORF">BJ508DRAFT_321621</name>
</gene>
<protein>
    <submittedName>
        <fullName evidence="2">Uncharacterized protein</fullName>
    </submittedName>
</protein>
<organism evidence="2 3">
    <name type="scientific">Ascobolus immersus RN42</name>
    <dbReference type="NCBI Taxonomy" id="1160509"/>
    <lineage>
        <taxon>Eukaryota</taxon>
        <taxon>Fungi</taxon>
        <taxon>Dikarya</taxon>
        <taxon>Ascomycota</taxon>
        <taxon>Pezizomycotina</taxon>
        <taxon>Pezizomycetes</taxon>
        <taxon>Pezizales</taxon>
        <taxon>Ascobolaceae</taxon>
        <taxon>Ascobolus</taxon>
    </lineage>
</organism>
<dbReference type="Proteomes" id="UP000275078">
    <property type="component" value="Unassembled WGS sequence"/>
</dbReference>
<reference evidence="2 3" key="1">
    <citation type="journal article" date="2018" name="Nat. Ecol. Evol.">
        <title>Pezizomycetes genomes reveal the molecular basis of ectomycorrhizal truffle lifestyle.</title>
        <authorList>
            <person name="Murat C."/>
            <person name="Payen T."/>
            <person name="Noel B."/>
            <person name="Kuo A."/>
            <person name="Morin E."/>
            <person name="Chen J."/>
            <person name="Kohler A."/>
            <person name="Krizsan K."/>
            <person name="Balestrini R."/>
            <person name="Da Silva C."/>
            <person name="Montanini B."/>
            <person name="Hainaut M."/>
            <person name="Levati E."/>
            <person name="Barry K.W."/>
            <person name="Belfiori B."/>
            <person name="Cichocki N."/>
            <person name="Clum A."/>
            <person name="Dockter R.B."/>
            <person name="Fauchery L."/>
            <person name="Guy J."/>
            <person name="Iotti M."/>
            <person name="Le Tacon F."/>
            <person name="Lindquist E.A."/>
            <person name="Lipzen A."/>
            <person name="Malagnac F."/>
            <person name="Mello A."/>
            <person name="Molinier V."/>
            <person name="Miyauchi S."/>
            <person name="Poulain J."/>
            <person name="Riccioni C."/>
            <person name="Rubini A."/>
            <person name="Sitrit Y."/>
            <person name="Splivallo R."/>
            <person name="Traeger S."/>
            <person name="Wang M."/>
            <person name="Zifcakova L."/>
            <person name="Wipf D."/>
            <person name="Zambonelli A."/>
            <person name="Paolocci F."/>
            <person name="Nowrousian M."/>
            <person name="Ottonello S."/>
            <person name="Baldrian P."/>
            <person name="Spatafora J.W."/>
            <person name="Henrissat B."/>
            <person name="Nagy L.G."/>
            <person name="Aury J.M."/>
            <person name="Wincker P."/>
            <person name="Grigoriev I.V."/>
            <person name="Bonfante P."/>
            <person name="Martin F.M."/>
        </authorList>
    </citation>
    <scope>NUCLEOTIDE SEQUENCE [LARGE SCALE GENOMIC DNA]</scope>
    <source>
        <strain evidence="2 3">RN42</strain>
    </source>
</reference>
<feature type="compositionally biased region" description="Polar residues" evidence="1">
    <location>
        <begin position="17"/>
        <end position="27"/>
    </location>
</feature>
<dbReference type="AlphaFoldDB" id="A0A3N4IQJ2"/>
<dbReference type="EMBL" id="ML119649">
    <property type="protein sequence ID" value="RPA86491.1"/>
    <property type="molecule type" value="Genomic_DNA"/>
</dbReference>
<evidence type="ECO:0000313" key="2">
    <source>
        <dbReference type="EMBL" id="RPA86491.1"/>
    </source>
</evidence>
<feature type="region of interest" description="Disordered" evidence="1">
    <location>
        <begin position="1"/>
        <end position="127"/>
    </location>
</feature>
<feature type="region of interest" description="Disordered" evidence="1">
    <location>
        <begin position="217"/>
        <end position="247"/>
    </location>
</feature>
<name>A0A3N4IQJ2_ASCIM</name>